<name>A0ABQ9GW36_9NEOP</name>
<keyword evidence="2" id="KW-1185">Reference proteome</keyword>
<evidence type="ECO:0000313" key="2">
    <source>
        <dbReference type="Proteomes" id="UP001159363"/>
    </source>
</evidence>
<dbReference type="Proteomes" id="UP001159363">
    <property type="component" value="Chromosome 8"/>
</dbReference>
<protein>
    <recommendedName>
        <fullName evidence="3">Retrotransposon gag domain-containing protein</fullName>
    </recommendedName>
</protein>
<accession>A0ABQ9GW36</accession>
<dbReference type="EMBL" id="JARBHB010000009">
    <property type="protein sequence ID" value="KAJ8876228.1"/>
    <property type="molecule type" value="Genomic_DNA"/>
</dbReference>
<organism evidence="1 2">
    <name type="scientific">Dryococelus australis</name>
    <dbReference type="NCBI Taxonomy" id="614101"/>
    <lineage>
        <taxon>Eukaryota</taxon>
        <taxon>Metazoa</taxon>
        <taxon>Ecdysozoa</taxon>
        <taxon>Arthropoda</taxon>
        <taxon>Hexapoda</taxon>
        <taxon>Insecta</taxon>
        <taxon>Pterygota</taxon>
        <taxon>Neoptera</taxon>
        <taxon>Polyneoptera</taxon>
        <taxon>Phasmatodea</taxon>
        <taxon>Verophasmatodea</taxon>
        <taxon>Anareolatae</taxon>
        <taxon>Phasmatidae</taxon>
        <taxon>Eurycanthinae</taxon>
        <taxon>Dryococelus</taxon>
    </lineage>
</organism>
<sequence length="811" mass="91320">MCQPPTGTDSAQQVLTHVVDKHSTGIVHALVISHSVNYRKSRRSEGDIVEDLEGNWLHCQLQLGLHTCNCPSATMWIRVVRSGDFIVATKSTDAIPLAEVFTGLKNYFHPKPSEIVETFKFLKCNQKERETIAVYIVELKEHGGLARPAQVAGAVMAGACVGEAVWLCNYASGFKWIPGWISGEEGRLIYHATDEQGNSHRRHADQYQIRRPKKRFPTGCTCRPSIRFEGQRSGFQQGVHADQVSDSKAKEAVSNRVYMQTKYQIRRPKKRFPTGCTCRPSIRFEGQRSGFQQGVHADQYQIRRPKKRFPTGCTCRPSIRFKGQRSGFQQGVNSNQCVPAVLAQDDYTAAGGVKASGPVYAAPEKSEEVKRLCRFPRIFTPPRVLSCHRFPHDEASIASETLRPGICVRKCVHLVCAWASLHEYCPERVSGSTSLLSYTCQMMRAAWANHAQAGMEQACRWTADDRPGEVGRERQAYDRRLKKREMIVQTISAPENILITSSFTVSIELVVVVSLQHIPMTALDCTRCALAEWVNALRTQNHSHERRVDTLYLKTMSKLLTIDFNTQVASSYHCSNTGNYMGCVNETPSLYPKKEIHLSEMGRSRWPRYRPAAANPMIVEPLIHAVPNTEAKGKVTRRQVLHLLKLEWVHSFLMQITQHSNMCSVETSGYSARAGILSHKHTCAVIGRRRETANHLIGKRSAYRRLAAWRLHRVSPHNRCMSASSGNTMSTILNLIGNGSVIVRTVRITLWQLAAHDLLHLSEECSGLLTSFSQHDLGCTEPFRSVQWEDDCDCEHQSSEQNRMIAGWTNE</sequence>
<comment type="caution">
    <text evidence="1">The sequence shown here is derived from an EMBL/GenBank/DDBJ whole genome shotgun (WGS) entry which is preliminary data.</text>
</comment>
<reference evidence="1 2" key="1">
    <citation type="submission" date="2023-02" db="EMBL/GenBank/DDBJ databases">
        <title>LHISI_Scaffold_Assembly.</title>
        <authorList>
            <person name="Stuart O.P."/>
            <person name="Cleave R."/>
            <person name="Magrath M.J.L."/>
            <person name="Mikheyev A.S."/>
        </authorList>
    </citation>
    <scope>NUCLEOTIDE SEQUENCE [LARGE SCALE GENOMIC DNA]</scope>
    <source>
        <strain evidence="1">Daus_M_001</strain>
        <tissue evidence="1">Leg muscle</tissue>
    </source>
</reference>
<evidence type="ECO:0008006" key="3">
    <source>
        <dbReference type="Google" id="ProtNLM"/>
    </source>
</evidence>
<gene>
    <name evidence="1" type="ORF">PR048_024138</name>
</gene>
<evidence type="ECO:0000313" key="1">
    <source>
        <dbReference type="EMBL" id="KAJ8876228.1"/>
    </source>
</evidence>
<proteinExistence type="predicted"/>